<gene>
    <name evidence="1" type="ORF">DC045_19350</name>
</gene>
<comment type="caution">
    <text evidence="1">The sequence shown here is derived from an EMBL/GenBank/DDBJ whole genome shotgun (WGS) entry which is preliminary data.</text>
</comment>
<proteinExistence type="predicted"/>
<protein>
    <recommendedName>
        <fullName evidence="3">Core-binding (CB) domain-containing protein</fullName>
    </recommendedName>
</protein>
<sequence>ATETKAATVDQAPVLKPANTVVAFPENTSNRRSADVSPFYGQGYDDITAACHRTLEKLVAESVKTTGKSLSLTTIVGYWNSGFRYFAPFLSLLHAASEECLTMADLNADTIKQFLQYLRNEPIEYGAQKNYFTATKSLLRACHRFGFWPEADMTTVWPRNPFPNLNKRTKSQKALTKNEKRLLIKALRIEMERIVAHSEPLTNYDLTVCVLSIALSTGMNVTPILELVADCVQPHPLKANLRLLVSFKRRGRSTHVVALRKSEEVAEMASIHLYAADAIDLIHTRNATIRAQFDDPHRLLVYESSSGTTAGKPCRLSAQVLQRSIKRLVDRHQLQTDDGKPLALNVSRLRQTLLNRVWELSGQDPLITARTGRHTVQTGDAHYWEAPPEAETNMRFLGEARVEAMLSTSTIIASDRTPVSSCKDVRRGHRAPKNGEPCQDYLGCFRCKSFVVTGDDLYRLFSFYWAALRNYDTFGGKRWTKYLKQVIRLIDEEIAPLFDATLVSEQREKAKHNPHPFWRDLSMARMAV</sequence>
<evidence type="ECO:0000313" key="1">
    <source>
        <dbReference type="EMBL" id="HBC36419.1"/>
    </source>
</evidence>
<name>A0A352IY86_9GAMM</name>
<reference evidence="1 2" key="1">
    <citation type="journal article" date="2018" name="Nat. Biotechnol.">
        <title>A standardized bacterial taxonomy based on genome phylogeny substantially revises the tree of life.</title>
        <authorList>
            <person name="Parks D.H."/>
            <person name="Chuvochina M."/>
            <person name="Waite D.W."/>
            <person name="Rinke C."/>
            <person name="Skarshewski A."/>
            <person name="Chaumeil P.A."/>
            <person name="Hugenholtz P."/>
        </authorList>
    </citation>
    <scope>NUCLEOTIDE SEQUENCE [LARGE SCALE GENOMIC DNA]</scope>
    <source>
        <strain evidence="1">UBA9380</strain>
    </source>
</reference>
<organism evidence="1 2">
    <name type="scientific">Marinobacter adhaerens</name>
    <dbReference type="NCBI Taxonomy" id="1033846"/>
    <lineage>
        <taxon>Bacteria</taxon>
        <taxon>Pseudomonadati</taxon>
        <taxon>Pseudomonadota</taxon>
        <taxon>Gammaproteobacteria</taxon>
        <taxon>Pseudomonadales</taxon>
        <taxon>Marinobacteraceae</taxon>
        <taxon>Marinobacter</taxon>
    </lineage>
</organism>
<feature type="non-terminal residue" evidence="1">
    <location>
        <position position="1"/>
    </location>
</feature>
<evidence type="ECO:0000313" key="2">
    <source>
        <dbReference type="Proteomes" id="UP000263489"/>
    </source>
</evidence>
<accession>A0A352IY86</accession>
<evidence type="ECO:0008006" key="3">
    <source>
        <dbReference type="Google" id="ProtNLM"/>
    </source>
</evidence>
<dbReference type="EMBL" id="DNNA01000300">
    <property type="protein sequence ID" value="HBC36419.1"/>
    <property type="molecule type" value="Genomic_DNA"/>
</dbReference>
<dbReference type="Proteomes" id="UP000263489">
    <property type="component" value="Unassembled WGS sequence"/>
</dbReference>
<dbReference type="AlphaFoldDB" id="A0A352IY86"/>